<evidence type="ECO:0000256" key="4">
    <source>
        <dbReference type="ARBA" id="ARBA00022825"/>
    </source>
</evidence>
<evidence type="ECO:0000256" key="5">
    <source>
        <dbReference type="PROSITE-ProRule" id="PRU01240"/>
    </source>
</evidence>
<dbReference type="SUPFAM" id="SSF51126">
    <property type="entry name" value="Pectin lyase-like"/>
    <property type="match status" value="1"/>
</dbReference>
<keyword evidence="1 5" id="KW-0645">Protease</keyword>
<dbReference type="GO" id="GO:0004252">
    <property type="term" value="F:serine-type endopeptidase activity"/>
    <property type="evidence" value="ECO:0007669"/>
    <property type="project" value="UniProtKB-UniRule"/>
</dbReference>
<dbReference type="SUPFAM" id="SSF103515">
    <property type="entry name" value="Autotransporter"/>
    <property type="match status" value="1"/>
</dbReference>
<dbReference type="NCBIfam" id="TIGR01414">
    <property type="entry name" value="autotrans_barl"/>
    <property type="match status" value="1"/>
</dbReference>
<dbReference type="PROSITE" id="PS51892">
    <property type="entry name" value="SUBTILASE"/>
    <property type="match status" value="1"/>
</dbReference>
<dbReference type="InterPro" id="IPR034061">
    <property type="entry name" value="Peptidases_S8_Autotransporter"/>
</dbReference>
<dbReference type="GO" id="GO:0019867">
    <property type="term" value="C:outer membrane"/>
    <property type="evidence" value="ECO:0007669"/>
    <property type="project" value="InterPro"/>
</dbReference>
<dbReference type="KEGG" id="bfz:BAU07_15020"/>
<evidence type="ECO:0000313" key="8">
    <source>
        <dbReference type="Proteomes" id="UP000091926"/>
    </source>
</evidence>
<evidence type="ECO:0000256" key="1">
    <source>
        <dbReference type="ARBA" id="ARBA00022670"/>
    </source>
</evidence>
<dbReference type="Proteomes" id="UP000091926">
    <property type="component" value="Chromosome"/>
</dbReference>
<dbReference type="GO" id="GO:0005886">
    <property type="term" value="C:plasma membrane"/>
    <property type="evidence" value="ECO:0007669"/>
    <property type="project" value="TreeGrafter"/>
</dbReference>
<dbReference type="InterPro" id="IPR000209">
    <property type="entry name" value="Peptidase_S8/S53_dom"/>
</dbReference>
<dbReference type="PRINTS" id="PR00723">
    <property type="entry name" value="SUBTILISIN"/>
</dbReference>
<dbReference type="OrthoDB" id="5760545at2"/>
<evidence type="ECO:0000313" key="7">
    <source>
        <dbReference type="EMBL" id="ANN78234.1"/>
    </source>
</evidence>
<keyword evidence="4 5" id="KW-0720">Serine protease</keyword>
<dbReference type="Pfam" id="PF00082">
    <property type="entry name" value="Peptidase_S8"/>
    <property type="match status" value="1"/>
</dbReference>
<dbReference type="InterPro" id="IPR013425">
    <property type="entry name" value="Autotrns_rpt"/>
</dbReference>
<dbReference type="Gene3D" id="2.40.128.130">
    <property type="entry name" value="Autotransporter beta-domain"/>
    <property type="match status" value="1"/>
</dbReference>
<dbReference type="EMBL" id="CP016172">
    <property type="protein sequence ID" value="ANN78234.1"/>
    <property type="molecule type" value="Genomic_DNA"/>
</dbReference>
<feature type="active site" description="Charge relay system" evidence="5">
    <location>
        <position position="379"/>
    </location>
</feature>
<dbReference type="Pfam" id="PF03797">
    <property type="entry name" value="Autotransporter"/>
    <property type="match status" value="1"/>
</dbReference>
<evidence type="ECO:0000256" key="3">
    <source>
        <dbReference type="ARBA" id="ARBA00022801"/>
    </source>
</evidence>
<gene>
    <name evidence="7" type="ORF">BAU07_15020</name>
</gene>
<name>A0A193GG20_9BORD</name>
<keyword evidence="2" id="KW-0732">Signal</keyword>
<feature type="domain" description="Autotransporter" evidence="6">
    <location>
        <begin position="735"/>
        <end position="1008"/>
    </location>
</feature>
<dbReference type="AlphaFoldDB" id="A0A193GG20"/>
<keyword evidence="8" id="KW-1185">Reference proteome</keyword>
<evidence type="ECO:0000259" key="6">
    <source>
        <dbReference type="PROSITE" id="PS51208"/>
    </source>
</evidence>
<protein>
    <recommendedName>
        <fullName evidence="6">Autotransporter domain-containing protein</fullName>
    </recommendedName>
</protein>
<dbReference type="SUPFAM" id="SSF52743">
    <property type="entry name" value="Subtilisin-like"/>
    <property type="match status" value="1"/>
</dbReference>
<feature type="active site" description="Charge relay system" evidence="5">
    <location>
        <position position="118"/>
    </location>
</feature>
<comment type="similarity">
    <text evidence="5">Belongs to the peptidase S8 family.</text>
</comment>
<sequence length="1008" mass="105796">MALIQDFPAMCSPETIRPARALPRFVRRSIFSALLCPTVLNANPAADAFRTGEYRAMWGLDMIHAADAYALGYTGKGVRVGVVDDGSVLDHREFAGRTMPRRDGVSQAGKQTGAVGDHSTNVAGFIAAARDGRGMHGVAYEAKLAPLLGWTSEPPAFATDRALREAVDIGARVINGSYAPPVYPSRETEDGEVNPAYAPQSLQALFYDPVAGKLQFFSDEAAALRHAARHDVVTVYAAGNEYGEHPVAASHPGGHGLLPYIRPGNHDAGVYRIVEGALTPDELGSDLYGVDGYPAVDRRDDRLRALDYSDLQGSLVVVVAVGHDKRISSYSNRCGVAWQWCIAAPGGDVPVDGQTSGAAYLRTTTPDGDYGVDGMAGTSFAAPMVAGSAAVLRQAFPYMTARQVIEVILTSADRSGHLADRAVYGRGLLDLGRAARGPVEFGAPGFAPVFDVDTRGHDSWWRNDIGGSGGLTKRGDGTLVLTGNNSYTGRTAVKGGTLAVPGSIAQSALVVERAGTLTGTGRVGSTEISGTVAPGEPGRPLRVAGDYVQRKEGVYRVRISDDGQSSDRIEASGTARVESGTLQVQNLGPQAVNREYTVLRAEGGVQGRFAAVADPYVFLDIEQGVRTDDATRYGLRVARNATPFAAPAATANQRAVAGALDTAAAGLAPYDAVVMATSVQGLGPQFDRWSGEAHASTLGVLSGQAVQVRDAALLRARSMQADGGVLAPAGQAVVRDQPGKALWAQYTGSLDRQSGDGNAAAVRAASSGILFGTDLAPSPDMGLGMLAGFGSGHVDVDARRSKSKVDSYVLGGYGWRRVQAVRLRYGASYSWHSVSARRDTGGFGSAQGRYKAGTGQVFAEAGLPGQWGGVTLEPYAGLAYVDTRRRAFTESGKAGLRVGSGTQQLGFTTLGVRGSRQAELQDGTRLGLIAGAGWRHAYGDTRPGVRMRFAQGEGFDIQGVAVARDALLLTLGTTLQSKDTMRLGLAYDGQLAKGARSHAVRMNASWAF</sequence>
<feature type="active site" description="Charge relay system" evidence="5">
    <location>
        <position position="84"/>
    </location>
</feature>
<dbReference type="NCBIfam" id="TIGR02601">
    <property type="entry name" value="autotrns_rpt"/>
    <property type="match status" value="1"/>
</dbReference>
<dbReference type="Pfam" id="PF12951">
    <property type="entry name" value="PATR"/>
    <property type="match status" value="1"/>
</dbReference>
<evidence type="ECO:0000256" key="2">
    <source>
        <dbReference type="ARBA" id="ARBA00022729"/>
    </source>
</evidence>
<dbReference type="InterPro" id="IPR036709">
    <property type="entry name" value="Autotransporte_beta_dom_sf"/>
</dbReference>
<dbReference type="InterPro" id="IPR015500">
    <property type="entry name" value="Peptidase_S8_subtilisin-rel"/>
</dbReference>
<organism evidence="7 8">
    <name type="scientific">Bordetella flabilis</name>
    <dbReference type="NCBI Taxonomy" id="463014"/>
    <lineage>
        <taxon>Bacteria</taxon>
        <taxon>Pseudomonadati</taxon>
        <taxon>Pseudomonadota</taxon>
        <taxon>Betaproteobacteria</taxon>
        <taxon>Burkholderiales</taxon>
        <taxon>Alcaligenaceae</taxon>
        <taxon>Bordetella</taxon>
    </lineage>
</organism>
<dbReference type="GO" id="GO:0016485">
    <property type="term" value="P:protein processing"/>
    <property type="evidence" value="ECO:0007669"/>
    <property type="project" value="TreeGrafter"/>
</dbReference>
<dbReference type="InterPro" id="IPR005546">
    <property type="entry name" value="Autotransporte_beta"/>
</dbReference>
<dbReference type="InterPro" id="IPR023828">
    <property type="entry name" value="Peptidase_S8_Ser-AS"/>
</dbReference>
<dbReference type="CDD" id="cd04848">
    <property type="entry name" value="Peptidases_S8_Autotransporter_serine_protease_like"/>
    <property type="match status" value="1"/>
</dbReference>
<dbReference type="STRING" id="463014.BAU07_15020"/>
<dbReference type="InterPro" id="IPR011050">
    <property type="entry name" value="Pectin_lyase_fold/virulence"/>
</dbReference>
<dbReference type="PROSITE" id="PS51208">
    <property type="entry name" value="AUTOTRANSPORTER"/>
    <property type="match status" value="1"/>
</dbReference>
<dbReference type="InterPro" id="IPR036852">
    <property type="entry name" value="Peptidase_S8/S53_dom_sf"/>
</dbReference>
<dbReference type="SMART" id="SM00869">
    <property type="entry name" value="Autotransporter"/>
    <property type="match status" value="1"/>
</dbReference>
<dbReference type="PANTHER" id="PTHR42884:SF14">
    <property type="entry name" value="NEUROENDOCRINE CONVERTASE 1"/>
    <property type="match status" value="1"/>
</dbReference>
<keyword evidence="3 5" id="KW-0378">Hydrolase</keyword>
<dbReference type="Gene3D" id="3.40.50.200">
    <property type="entry name" value="Peptidase S8/S53 domain"/>
    <property type="match status" value="1"/>
</dbReference>
<dbReference type="InterPro" id="IPR006315">
    <property type="entry name" value="OM_autotransptr_brl_dom"/>
</dbReference>
<accession>A0A193GG20</accession>
<dbReference type="PROSITE" id="PS00138">
    <property type="entry name" value="SUBTILASE_SER"/>
    <property type="match status" value="1"/>
</dbReference>
<reference evidence="7 8" key="1">
    <citation type="submission" date="2016-06" db="EMBL/GenBank/DDBJ databases">
        <title>Complete genome sequences of Bordetella bronchialis and Bordetella flabilis.</title>
        <authorList>
            <person name="LiPuma J.J."/>
            <person name="Spilker T."/>
        </authorList>
    </citation>
    <scope>NUCLEOTIDE SEQUENCE [LARGE SCALE GENOMIC DNA]</scope>
    <source>
        <strain evidence="7 8">AU10664</strain>
    </source>
</reference>
<proteinExistence type="inferred from homology"/>
<dbReference type="PANTHER" id="PTHR42884">
    <property type="entry name" value="PROPROTEIN CONVERTASE SUBTILISIN/KEXIN-RELATED"/>
    <property type="match status" value="1"/>
</dbReference>